<feature type="compositionally biased region" description="Polar residues" evidence="3">
    <location>
        <begin position="1110"/>
        <end position="1140"/>
    </location>
</feature>
<feature type="region of interest" description="Disordered" evidence="3">
    <location>
        <begin position="1"/>
        <end position="27"/>
    </location>
</feature>
<feature type="compositionally biased region" description="Low complexity" evidence="3">
    <location>
        <begin position="176"/>
        <end position="214"/>
    </location>
</feature>
<feature type="region of interest" description="Disordered" evidence="3">
    <location>
        <begin position="1110"/>
        <end position="1237"/>
    </location>
</feature>
<dbReference type="Pfam" id="PF05397">
    <property type="entry name" value="Med15_fungi"/>
    <property type="match status" value="1"/>
</dbReference>
<feature type="compositionally biased region" description="Polar residues" evidence="3">
    <location>
        <begin position="1357"/>
        <end position="1377"/>
    </location>
</feature>
<dbReference type="Proteomes" id="UP000051487">
    <property type="component" value="Unassembled WGS sequence"/>
</dbReference>
<evidence type="ECO:0000256" key="2">
    <source>
        <dbReference type="ARBA" id="ARBA00023242"/>
    </source>
</evidence>
<feature type="compositionally biased region" description="Low complexity" evidence="3">
    <location>
        <begin position="1141"/>
        <end position="1155"/>
    </location>
</feature>
<dbReference type="InterPro" id="IPR008626">
    <property type="entry name" value="Mediator_Med15_fun"/>
</dbReference>
<feature type="compositionally biased region" description="Low complexity" evidence="3">
    <location>
        <begin position="1214"/>
        <end position="1227"/>
    </location>
</feature>
<keyword evidence="2" id="KW-0539">Nucleus</keyword>
<feature type="region of interest" description="Disordered" evidence="3">
    <location>
        <begin position="134"/>
        <end position="225"/>
    </location>
</feature>
<feature type="compositionally biased region" description="Low complexity" evidence="3">
    <location>
        <begin position="870"/>
        <end position="907"/>
    </location>
</feature>
<evidence type="ECO:0000259" key="4">
    <source>
        <dbReference type="Pfam" id="PF16987"/>
    </source>
</evidence>
<proteinExistence type="predicted"/>
<dbReference type="Pfam" id="PF16987">
    <property type="entry name" value="KIX_2"/>
    <property type="match status" value="1"/>
</dbReference>
<sequence>MNPANFPNVGGGMPGGANPHGQTQMPQRNENASVIMNQVAQALQAQGPFSGWRAEVPIKDRAVKVYQMITSLRLIQPRIDFQSAAQAAMSFEQKAFKDAREKVDYDKECNEKLIHIRDTRARQAAVMQNGMMPQGPAAGMPGVGQNGFPQQLNRPVQASPMPGQQQMPIGINDPTQQAAIQQRQQQQQQQSQQQQQQQQSQQNQAMLQQQRAQQRPGGNASLPDDLNTLSAQEYEHVCRIANQILAKTPQEDMEKIRMNLQNMTPEQRQYLTRKNMDPITYFFRCQALNQLRRHKRNRLEMARAQSAGVDPNGAMMTDPMMNPQQRQIFQNMMTFQRNSGFPMGNQQSLDQSSFIGNVENIQGQQADGLRSQEAGQLVVPASSSQMNQQPYTAPQNMFQVGQQMGQGGQANLNGASISPQFLAAQHLQNPQNAQQDRNQQAAQFQPQPQAQTQAQARAQAAQKAQMAISQAGQANPQMQQQLSQSPAMPMLNRPMPPGQMSPGQVAAQVRPPSRAPGMGQQPNGVQGLAGQPGMQGRPQIPPGLPPAAHEQLAQMTPEHLNAFLLNQQRRALANNQALARANAGQQPLPMQQNLSQPGQNQQMVNNQMGNNQNMRASLGLQQQLAGMNGGQIPNQMLAGQQMSAQQRQQQQRQHDLYKLQLLRQQSGSIEMTPDQVKEMDRIQFPPAILANNPNMVSPVPKHIKTWGQLKQWVAANPQALGGVDLQKLMTLQKLHLAQIVAQGKEGAVRNMDQNGQGNWGQMMSFQGQPQQFVNPQAFQAGQQHVPMNIPALRPVTATEIQMARQRLGAQVANYSDDQLREIILRNRQKQLMQMAQSRAAQALAAQNMNQNQQNQTVQQPQLTGPPTASQAKQGPQQPTPPQNQQNQTAKAQNTAAAKGAKGSAPKQGTKRKSAAEEPTEAQAAPVSKTAQPTTTTQGGVSAPPSRPNLAITPEQLAAMTPHQRMQLAQMRRQQGQQGQQRVPISRAAAEEAWNNLPEKIRQLYNDIAKNAPAAEPVALSPEQKAAMTQQLRECTDMLGRMDTLAQWFSKIPGQEKNVRSLLAMRIQLMRQFKPGPDWTISDQFTIAPEYLSGTINYIRKLFHAMITRVNQQQNQPSGQRPSSVPQGSSTMPQPNQNNMPALNASNLQQLQQQEEALQRARRASSQAASATSAVPQPPFGAPSPQGVPHAYGPGSIPPEKLKIPPSKKRKQSHPGGTPTQGQAPGTPVSKLQAAKQAVPDAKTAAPVLGGPFKCSVIECQHHHLGFATQDALDKHVEESHKVEEPINDPLEFAIESFHTSLVKDEEGAQPQDHTKDRLTTGIVPSSAKHEVKGEAVAPSTTGVGRAPGSTGIKPASPGSTQQTPRTTAAKVPTSSALKPSPSKDGKMEAVKPVDQSAPSAAVTKDPWADSTISLEAIQDTFMDFGGDSGFGFGSMDEFINPEMFANAQSEDTPDSVETGVATQTPKDSEVPKIQDASGKFDVSEDSWIPMDWTNVPSRFEDALVVNDSWENFDWDTVDLNNGAMTVDDNGIAIYAM</sequence>
<organism evidence="5 6">
    <name type="scientific">Aspergillus lentulus</name>
    <dbReference type="NCBI Taxonomy" id="293939"/>
    <lineage>
        <taxon>Eukaryota</taxon>
        <taxon>Fungi</taxon>
        <taxon>Dikarya</taxon>
        <taxon>Ascomycota</taxon>
        <taxon>Pezizomycotina</taxon>
        <taxon>Eurotiomycetes</taxon>
        <taxon>Eurotiomycetidae</taxon>
        <taxon>Eurotiales</taxon>
        <taxon>Aspergillaceae</taxon>
        <taxon>Aspergillus</taxon>
        <taxon>Aspergillus subgen. Fumigati</taxon>
    </lineage>
</organism>
<feature type="domain" description="Mediator complex subunit 15 KIX" evidence="4">
    <location>
        <begin position="51"/>
        <end position="125"/>
    </location>
</feature>
<comment type="caution">
    <text evidence="5">The sequence shown here is derived from an EMBL/GenBank/DDBJ whole genome shotgun (WGS) entry which is preliminary data.</text>
</comment>
<feature type="region of interest" description="Disordered" evidence="3">
    <location>
        <begin position="1449"/>
        <end position="1474"/>
    </location>
</feature>
<dbReference type="InterPro" id="IPR036546">
    <property type="entry name" value="MED15_KIX"/>
</dbReference>
<dbReference type="GO" id="GO:0006357">
    <property type="term" value="P:regulation of transcription by RNA polymerase II"/>
    <property type="evidence" value="ECO:0007669"/>
    <property type="project" value="InterPro"/>
</dbReference>
<feature type="compositionally biased region" description="Basic and acidic residues" evidence="3">
    <location>
        <begin position="1304"/>
        <end position="1318"/>
    </location>
</feature>
<feature type="compositionally biased region" description="Polar residues" evidence="3">
    <location>
        <begin position="147"/>
        <end position="167"/>
    </location>
</feature>
<reference evidence="5 6" key="1">
    <citation type="submission" date="2015-11" db="EMBL/GenBank/DDBJ databases">
        <title>Aspergillus lentulus strain IFM 54703T.</title>
        <authorList>
            <person name="Kusuya Y."/>
            <person name="Sakai K."/>
            <person name="Kamei K."/>
            <person name="Takahashi H."/>
            <person name="Yaguchi T."/>
        </authorList>
    </citation>
    <scope>NUCLEOTIDE SEQUENCE [LARGE SCALE GENOMIC DNA]</scope>
    <source>
        <strain evidence="5 6">IFM 54703</strain>
    </source>
</reference>
<dbReference type="GO" id="GO:0016592">
    <property type="term" value="C:mediator complex"/>
    <property type="evidence" value="ECO:0007669"/>
    <property type="project" value="InterPro"/>
</dbReference>
<comment type="subcellular location">
    <subcellularLocation>
        <location evidence="1">Nucleus</location>
    </subcellularLocation>
</comment>
<evidence type="ECO:0000256" key="3">
    <source>
        <dbReference type="SAM" id="MobiDB-lite"/>
    </source>
</evidence>
<feature type="region of interest" description="Disordered" evidence="3">
    <location>
        <begin position="1304"/>
        <end position="1404"/>
    </location>
</feature>
<accession>A0AAN4PQL4</accession>
<feature type="region of interest" description="Disordered" evidence="3">
    <location>
        <begin position="847"/>
        <end position="949"/>
    </location>
</feature>
<evidence type="ECO:0000313" key="5">
    <source>
        <dbReference type="EMBL" id="GAQ11188.1"/>
    </source>
</evidence>
<gene>
    <name evidence="5" type="ORF">ALT_8509</name>
</gene>
<evidence type="ECO:0000256" key="1">
    <source>
        <dbReference type="ARBA" id="ARBA00004123"/>
    </source>
</evidence>
<evidence type="ECO:0000313" key="6">
    <source>
        <dbReference type="Proteomes" id="UP000051487"/>
    </source>
</evidence>
<feature type="compositionally biased region" description="Low complexity" evidence="3">
    <location>
        <begin position="847"/>
        <end position="862"/>
    </location>
</feature>
<protein>
    <recommendedName>
        <fullName evidence="4">Mediator complex subunit 15 KIX domain-containing protein</fullName>
    </recommendedName>
</protein>
<dbReference type="EMBL" id="BCLY01000016">
    <property type="protein sequence ID" value="GAQ11188.1"/>
    <property type="molecule type" value="Genomic_DNA"/>
</dbReference>
<feature type="compositionally biased region" description="Polar residues" evidence="3">
    <location>
        <begin position="928"/>
        <end position="939"/>
    </location>
</feature>
<name>A0AAN4PQL4_ASPLE</name>
<dbReference type="GO" id="GO:0003712">
    <property type="term" value="F:transcription coregulator activity"/>
    <property type="evidence" value="ECO:0007669"/>
    <property type="project" value="InterPro"/>
</dbReference>
<feature type="compositionally biased region" description="Basic and acidic residues" evidence="3">
    <location>
        <begin position="1381"/>
        <end position="1391"/>
    </location>
</feature>
<feature type="region of interest" description="Disordered" evidence="3">
    <location>
        <begin position="427"/>
        <end position="546"/>
    </location>
</feature>
<feature type="compositionally biased region" description="Low complexity" evidence="3">
    <location>
        <begin position="428"/>
        <end position="481"/>
    </location>
</feature>